<accession>A0ABQ1ZX97</accession>
<name>A0ABQ1ZX97_9BACT</name>
<dbReference type="EMBL" id="BMGY01000006">
    <property type="protein sequence ID" value="GGH81687.1"/>
    <property type="molecule type" value="Genomic_DNA"/>
</dbReference>
<dbReference type="Proteomes" id="UP000637774">
    <property type="component" value="Unassembled WGS sequence"/>
</dbReference>
<gene>
    <name evidence="1" type="ORF">GCM10011495_08780</name>
</gene>
<organism evidence="1 2">
    <name type="scientific">Hymenobacter frigidus</name>
    <dbReference type="NCBI Taxonomy" id="1524095"/>
    <lineage>
        <taxon>Bacteria</taxon>
        <taxon>Pseudomonadati</taxon>
        <taxon>Bacteroidota</taxon>
        <taxon>Cytophagia</taxon>
        <taxon>Cytophagales</taxon>
        <taxon>Hymenobacteraceae</taxon>
        <taxon>Hymenobacter</taxon>
    </lineage>
</organism>
<evidence type="ECO:0000313" key="2">
    <source>
        <dbReference type="Proteomes" id="UP000637774"/>
    </source>
</evidence>
<protein>
    <submittedName>
        <fullName evidence="1">Uncharacterized protein</fullName>
    </submittedName>
</protein>
<evidence type="ECO:0000313" key="1">
    <source>
        <dbReference type="EMBL" id="GGH81687.1"/>
    </source>
</evidence>
<keyword evidence="2" id="KW-1185">Reference proteome</keyword>
<reference evidence="2" key="1">
    <citation type="journal article" date="2019" name="Int. J. Syst. Evol. Microbiol.">
        <title>The Global Catalogue of Microorganisms (GCM) 10K type strain sequencing project: providing services to taxonomists for standard genome sequencing and annotation.</title>
        <authorList>
            <consortium name="The Broad Institute Genomics Platform"/>
            <consortium name="The Broad Institute Genome Sequencing Center for Infectious Disease"/>
            <person name="Wu L."/>
            <person name="Ma J."/>
        </authorList>
    </citation>
    <scope>NUCLEOTIDE SEQUENCE [LARGE SCALE GENOMIC DNA]</scope>
    <source>
        <strain evidence="2">CGMCC 1.14966</strain>
    </source>
</reference>
<sequence>MQIGVQQLRDFRVLNAAGSAAEYQNVLDRWVLQAFVKDARAHHAGGPGEDGSYAHIDSVK</sequence>
<proteinExistence type="predicted"/>
<comment type="caution">
    <text evidence="1">The sequence shown here is derived from an EMBL/GenBank/DDBJ whole genome shotgun (WGS) entry which is preliminary data.</text>
</comment>